<keyword evidence="1" id="KW-0808">Transferase</keyword>
<evidence type="ECO:0000313" key="3">
    <source>
        <dbReference type="EMBL" id="GAA1571820.1"/>
    </source>
</evidence>
<dbReference type="CDD" id="cd16936">
    <property type="entry name" value="HATPase_RsbW-like"/>
    <property type="match status" value="1"/>
</dbReference>
<keyword evidence="1" id="KW-0723">Serine/threonine-protein kinase</keyword>
<keyword evidence="1" id="KW-0418">Kinase</keyword>
<accession>A0ABN2D7B4</accession>
<reference evidence="3 4" key="1">
    <citation type="journal article" date="2019" name="Int. J. Syst. Evol. Microbiol.">
        <title>The Global Catalogue of Microorganisms (GCM) 10K type strain sequencing project: providing services to taxonomists for standard genome sequencing and annotation.</title>
        <authorList>
            <consortium name="The Broad Institute Genomics Platform"/>
            <consortium name="The Broad Institute Genome Sequencing Center for Infectious Disease"/>
            <person name="Wu L."/>
            <person name="Ma J."/>
        </authorList>
    </citation>
    <scope>NUCLEOTIDE SEQUENCE [LARGE SCALE GENOMIC DNA]</scope>
    <source>
        <strain evidence="3 4">JCM 15933</strain>
    </source>
</reference>
<comment type="caution">
    <text evidence="3">The sequence shown here is derived from an EMBL/GenBank/DDBJ whole genome shotgun (WGS) entry which is preliminary data.</text>
</comment>
<dbReference type="InterPro" id="IPR050267">
    <property type="entry name" value="Anti-sigma-factor_SerPK"/>
</dbReference>
<dbReference type="PANTHER" id="PTHR35526">
    <property type="entry name" value="ANTI-SIGMA-F FACTOR RSBW-RELATED"/>
    <property type="match status" value="1"/>
</dbReference>
<evidence type="ECO:0000259" key="2">
    <source>
        <dbReference type="Pfam" id="PF13581"/>
    </source>
</evidence>
<dbReference type="EMBL" id="BAAAQD010000047">
    <property type="protein sequence ID" value="GAA1571820.1"/>
    <property type="molecule type" value="Genomic_DNA"/>
</dbReference>
<sequence length="149" mass="15866">MGYCTGRDGNCERRPAAVSPLTAHFDLPISDGAPAIARRAMVSTFAGWGLTDADWIDRAMLAVTELVTNAVRYGGGRVVLALQADERHVTISVADGSAVVPRMPADADTIDRDSGRGIAIIAALAERWGVEDHEGGKRVWVRLPPHPPA</sequence>
<dbReference type="Proteomes" id="UP001501470">
    <property type="component" value="Unassembled WGS sequence"/>
</dbReference>
<dbReference type="InterPro" id="IPR003594">
    <property type="entry name" value="HATPase_dom"/>
</dbReference>
<proteinExistence type="predicted"/>
<dbReference type="InterPro" id="IPR036890">
    <property type="entry name" value="HATPase_C_sf"/>
</dbReference>
<dbReference type="Gene3D" id="3.30.565.10">
    <property type="entry name" value="Histidine kinase-like ATPase, C-terminal domain"/>
    <property type="match status" value="1"/>
</dbReference>
<evidence type="ECO:0000256" key="1">
    <source>
        <dbReference type="ARBA" id="ARBA00022527"/>
    </source>
</evidence>
<dbReference type="Pfam" id="PF13581">
    <property type="entry name" value="HATPase_c_2"/>
    <property type="match status" value="1"/>
</dbReference>
<protein>
    <recommendedName>
        <fullName evidence="2">Histidine kinase/HSP90-like ATPase domain-containing protein</fullName>
    </recommendedName>
</protein>
<evidence type="ECO:0000313" key="4">
    <source>
        <dbReference type="Proteomes" id="UP001501470"/>
    </source>
</evidence>
<gene>
    <name evidence="3" type="ORF">GCM10009827_112250</name>
</gene>
<keyword evidence="4" id="KW-1185">Reference proteome</keyword>
<feature type="domain" description="Histidine kinase/HSP90-like ATPase" evidence="2">
    <location>
        <begin position="37"/>
        <end position="142"/>
    </location>
</feature>
<dbReference type="PANTHER" id="PTHR35526:SF3">
    <property type="entry name" value="ANTI-SIGMA-F FACTOR RSBW"/>
    <property type="match status" value="1"/>
</dbReference>
<name>A0ABN2D7B4_9ACTN</name>
<organism evidence="3 4">
    <name type="scientific">Dactylosporangium maewongense</name>
    <dbReference type="NCBI Taxonomy" id="634393"/>
    <lineage>
        <taxon>Bacteria</taxon>
        <taxon>Bacillati</taxon>
        <taxon>Actinomycetota</taxon>
        <taxon>Actinomycetes</taxon>
        <taxon>Micromonosporales</taxon>
        <taxon>Micromonosporaceae</taxon>
        <taxon>Dactylosporangium</taxon>
    </lineage>
</organism>
<dbReference type="SUPFAM" id="SSF55874">
    <property type="entry name" value="ATPase domain of HSP90 chaperone/DNA topoisomerase II/histidine kinase"/>
    <property type="match status" value="1"/>
</dbReference>